<dbReference type="Pfam" id="PF01739">
    <property type="entry name" value="CheR"/>
    <property type="match status" value="1"/>
</dbReference>
<dbReference type="InterPro" id="IPR022642">
    <property type="entry name" value="CheR_C"/>
</dbReference>
<dbReference type="OrthoDB" id="9816309at2"/>
<dbReference type="InterPro" id="IPR026024">
    <property type="entry name" value="Chemotaxis_MeTrfase_CheR"/>
</dbReference>
<dbReference type="PANTHER" id="PTHR24422">
    <property type="entry name" value="CHEMOTAXIS PROTEIN METHYLTRANSFERASE"/>
    <property type="match status" value="1"/>
</dbReference>
<dbReference type="AlphaFoldDB" id="A0A2N8ZK20"/>
<dbReference type="RefSeq" id="WP_102524538.1">
    <property type="nucleotide sequence ID" value="NZ_LT960612.1"/>
</dbReference>
<reference evidence="9 10" key="1">
    <citation type="submission" date="2017-10" db="EMBL/GenBank/DDBJ databases">
        <authorList>
            <person name="Banno H."/>
            <person name="Chua N.-H."/>
        </authorList>
    </citation>
    <scope>NUCLEOTIDE SEQUENCE [LARGE SCALE GENOMIC DNA]</scope>
    <source>
        <strain evidence="9">Vibrio tapetis CECT4600</strain>
    </source>
</reference>
<evidence type="ECO:0000259" key="8">
    <source>
        <dbReference type="PROSITE" id="PS50123"/>
    </source>
</evidence>
<dbReference type="InterPro" id="IPR000780">
    <property type="entry name" value="CheR_MeTrfase"/>
</dbReference>
<protein>
    <recommendedName>
        <fullName evidence="6">Chemotaxis protein methyltransferase</fullName>
        <ecNumber evidence="6">2.1.1.80</ecNumber>
    </recommendedName>
</protein>
<accession>A0A2N8ZK20</accession>
<name>A0A2N8ZK20_9VIBR</name>
<feature type="binding site" evidence="7">
    <location>
        <begin position="233"/>
        <end position="234"/>
    </location>
    <ligand>
        <name>S-adenosyl-L-methionine</name>
        <dbReference type="ChEBI" id="CHEBI:59789"/>
    </ligand>
</feature>
<dbReference type="PANTHER" id="PTHR24422:SF19">
    <property type="entry name" value="CHEMOTAXIS PROTEIN METHYLTRANSFERASE"/>
    <property type="match status" value="1"/>
</dbReference>
<evidence type="ECO:0000256" key="2">
    <source>
        <dbReference type="ARBA" id="ARBA00002759"/>
    </source>
</evidence>
<proteinExistence type="predicted"/>
<evidence type="ECO:0000313" key="9">
    <source>
        <dbReference type="EMBL" id="SON52237.1"/>
    </source>
</evidence>
<organism evidence="9 10">
    <name type="scientific">Vibrio tapetis subsp. tapetis</name>
    <dbReference type="NCBI Taxonomy" id="1671868"/>
    <lineage>
        <taxon>Bacteria</taxon>
        <taxon>Pseudomonadati</taxon>
        <taxon>Pseudomonadota</taxon>
        <taxon>Gammaproteobacteria</taxon>
        <taxon>Vibrionales</taxon>
        <taxon>Vibrionaceae</taxon>
        <taxon>Vibrio</taxon>
    </lineage>
</organism>
<feature type="binding site" evidence="7">
    <location>
        <position position="90"/>
    </location>
    <ligand>
        <name>S-adenosyl-L-methionine</name>
        <dbReference type="ChEBI" id="CHEBI:59789"/>
    </ligand>
</feature>
<evidence type="ECO:0000256" key="5">
    <source>
        <dbReference type="ARBA" id="ARBA00022691"/>
    </source>
</evidence>
<dbReference type="SUPFAM" id="SSF53335">
    <property type="entry name" value="S-adenosyl-L-methionine-dependent methyltransferases"/>
    <property type="match status" value="1"/>
</dbReference>
<dbReference type="InterPro" id="IPR022641">
    <property type="entry name" value="CheR_N"/>
</dbReference>
<evidence type="ECO:0000313" key="10">
    <source>
        <dbReference type="Proteomes" id="UP000235828"/>
    </source>
</evidence>
<dbReference type="SMART" id="SM00138">
    <property type="entry name" value="MeTrc"/>
    <property type="match status" value="1"/>
</dbReference>
<gene>
    <name evidence="9" type="primary">cheR</name>
    <name evidence="9" type="ORF">VTAP4600_B0626</name>
</gene>
<dbReference type="GO" id="GO:0032259">
    <property type="term" value="P:methylation"/>
    <property type="evidence" value="ECO:0007669"/>
    <property type="project" value="UniProtKB-KW"/>
</dbReference>
<dbReference type="PROSITE" id="PS50123">
    <property type="entry name" value="CHER"/>
    <property type="match status" value="1"/>
</dbReference>
<dbReference type="PRINTS" id="PR00996">
    <property type="entry name" value="CHERMTFRASE"/>
</dbReference>
<feature type="binding site" evidence="7">
    <location>
        <begin position="216"/>
        <end position="217"/>
    </location>
    <ligand>
        <name>S-adenosyl-L-methionine</name>
        <dbReference type="ChEBI" id="CHEBI:59789"/>
    </ligand>
</feature>
<dbReference type="PIRSF" id="PIRSF000410">
    <property type="entry name" value="CheR"/>
    <property type="match status" value="1"/>
</dbReference>
<dbReference type="SUPFAM" id="SSF47757">
    <property type="entry name" value="Chemotaxis receptor methyltransferase CheR, N-terminal domain"/>
    <property type="match status" value="1"/>
</dbReference>
<keyword evidence="5 6" id="KW-0949">S-adenosyl-L-methionine</keyword>
<dbReference type="EMBL" id="LT960612">
    <property type="protein sequence ID" value="SON52237.1"/>
    <property type="molecule type" value="Genomic_DNA"/>
</dbReference>
<feature type="binding site" evidence="7">
    <location>
        <position position="92"/>
    </location>
    <ligand>
        <name>S-adenosyl-L-methionine</name>
        <dbReference type="ChEBI" id="CHEBI:59789"/>
    </ligand>
</feature>
<dbReference type="Gene3D" id="3.40.50.150">
    <property type="entry name" value="Vaccinia Virus protein VP39"/>
    <property type="match status" value="1"/>
</dbReference>
<keyword evidence="10" id="KW-1185">Reference proteome</keyword>
<evidence type="ECO:0000256" key="6">
    <source>
        <dbReference type="PIRNR" id="PIRNR000410"/>
    </source>
</evidence>
<feature type="binding site" evidence="7">
    <location>
        <position position="96"/>
    </location>
    <ligand>
        <name>S-adenosyl-L-methionine</name>
        <dbReference type="ChEBI" id="CHEBI:59789"/>
    </ligand>
</feature>
<evidence type="ECO:0000256" key="1">
    <source>
        <dbReference type="ARBA" id="ARBA00001541"/>
    </source>
</evidence>
<comment type="function">
    <text evidence="2 6">Methylation of the membrane-bound methyl-accepting chemotaxis proteins (MCP) to form gamma-glutamyl methyl ester residues in MCP.</text>
</comment>
<dbReference type="InterPro" id="IPR029063">
    <property type="entry name" value="SAM-dependent_MTases_sf"/>
</dbReference>
<sequence length="287" mass="33527">MGRILDQASNTVDPLEGREFELTNDDFKFIQWFIHKNVGIFLSDKKKAMVYGRISRLLREHDLQRFSQYREIIEADDNEKINFINNITTNKTHFFREMHHFDYVTRVLVPRWQNKSGKKVRIWSAGCSTGEEPYSYMSLLATLGLLDNGMDIRLLASDLDTKVLAHARKGVYPEKSLESIPEQFLKSSFVKGKGVQSGNIKVKEKLQQHITFNQLNLLAEWPIKQKFDLISCRNVMIYFDKPTQETLIRRFYEHLTDDGVLFIGHSESVGNCTDIFRHIGHTIYFKQ</sequence>
<dbReference type="Gene3D" id="1.10.155.10">
    <property type="entry name" value="Chemotaxis receptor methyltransferase CheR, N-terminal domain"/>
    <property type="match status" value="1"/>
</dbReference>
<feature type="binding site" evidence="7">
    <location>
        <position position="132"/>
    </location>
    <ligand>
        <name>S-adenosyl-L-methionine</name>
        <dbReference type="ChEBI" id="CHEBI:59789"/>
    </ligand>
</feature>
<evidence type="ECO:0000256" key="4">
    <source>
        <dbReference type="ARBA" id="ARBA00022679"/>
    </source>
</evidence>
<feature type="binding site" evidence="7">
    <location>
        <position position="158"/>
    </location>
    <ligand>
        <name>S-adenosyl-L-methionine</name>
        <dbReference type="ChEBI" id="CHEBI:59789"/>
    </ligand>
</feature>
<dbReference type="Proteomes" id="UP000235828">
    <property type="component" value="Chromosome B"/>
</dbReference>
<comment type="catalytic activity">
    <reaction evidence="1 6">
        <text>L-glutamyl-[protein] + S-adenosyl-L-methionine = [protein]-L-glutamate 5-O-methyl ester + S-adenosyl-L-homocysteine</text>
        <dbReference type="Rhea" id="RHEA:24452"/>
        <dbReference type="Rhea" id="RHEA-COMP:10208"/>
        <dbReference type="Rhea" id="RHEA-COMP:10311"/>
        <dbReference type="ChEBI" id="CHEBI:29973"/>
        <dbReference type="ChEBI" id="CHEBI:57856"/>
        <dbReference type="ChEBI" id="CHEBI:59789"/>
        <dbReference type="ChEBI" id="CHEBI:82795"/>
        <dbReference type="EC" id="2.1.1.80"/>
    </reaction>
</comment>
<dbReference type="EC" id="2.1.1.80" evidence="6"/>
<keyword evidence="3 6" id="KW-0489">Methyltransferase</keyword>
<evidence type="ECO:0000256" key="7">
    <source>
        <dbReference type="PIRSR" id="PIRSR000410-1"/>
    </source>
</evidence>
<dbReference type="InterPro" id="IPR036804">
    <property type="entry name" value="CheR_N_sf"/>
</dbReference>
<keyword evidence="4 6" id="KW-0808">Transferase</keyword>
<dbReference type="InterPro" id="IPR050903">
    <property type="entry name" value="Bact_Chemotaxis_MeTrfase"/>
</dbReference>
<dbReference type="Pfam" id="PF03705">
    <property type="entry name" value="CheR_N"/>
    <property type="match status" value="1"/>
</dbReference>
<evidence type="ECO:0000256" key="3">
    <source>
        <dbReference type="ARBA" id="ARBA00022603"/>
    </source>
</evidence>
<feature type="domain" description="CheR-type methyltransferase" evidence="8">
    <location>
        <begin position="15"/>
        <end position="287"/>
    </location>
</feature>
<dbReference type="GO" id="GO:0008983">
    <property type="term" value="F:protein-glutamate O-methyltransferase activity"/>
    <property type="evidence" value="ECO:0007669"/>
    <property type="project" value="UniProtKB-EC"/>
</dbReference>
<dbReference type="KEGG" id="vta:B0626"/>